<feature type="region of interest" description="Disordered" evidence="1">
    <location>
        <begin position="1"/>
        <end position="27"/>
    </location>
</feature>
<proteinExistence type="predicted"/>
<protein>
    <submittedName>
        <fullName evidence="3">Uncharacterized protein</fullName>
    </submittedName>
</protein>
<comment type="caution">
    <text evidence="3">The sequence shown here is derived from an EMBL/GenBank/DDBJ whole genome shotgun (WGS) entry which is preliminary data.</text>
</comment>
<evidence type="ECO:0000313" key="3">
    <source>
        <dbReference type="EMBL" id="KYF84771.1"/>
    </source>
</evidence>
<evidence type="ECO:0000256" key="2">
    <source>
        <dbReference type="SAM" id="Phobius"/>
    </source>
</evidence>
<keyword evidence="2" id="KW-0472">Membrane</keyword>
<organism evidence="3 4">
    <name type="scientific">Sorangium cellulosum</name>
    <name type="common">Polyangium cellulosum</name>
    <dbReference type="NCBI Taxonomy" id="56"/>
    <lineage>
        <taxon>Bacteria</taxon>
        <taxon>Pseudomonadati</taxon>
        <taxon>Myxococcota</taxon>
        <taxon>Polyangia</taxon>
        <taxon>Polyangiales</taxon>
        <taxon>Polyangiaceae</taxon>
        <taxon>Sorangium</taxon>
    </lineage>
</organism>
<sequence>PAAPHSTGAPYGEQPAAGWAPRRAQPKQPPKLVIGLAIGSVVLVIASAVAVWLALRGEPQQDDPLRRDLLPAQSASARPTQLSPSDNAEQPPRDEDETMRMDEPSQPASPPPASTFIIDLTEKKPRTRKPRHD</sequence>
<evidence type="ECO:0000256" key="1">
    <source>
        <dbReference type="SAM" id="MobiDB-lite"/>
    </source>
</evidence>
<dbReference type="EMBL" id="JEMB01001849">
    <property type="protein sequence ID" value="KYF84771.1"/>
    <property type="molecule type" value="Genomic_DNA"/>
</dbReference>
<name>A0A150RX63_SORCE</name>
<feature type="region of interest" description="Disordered" evidence="1">
    <location>
        <begin position="57"/>
        <end position="133"/>
    </location>
</feature>
<evidence type="ECO:0000313" key="4">
    <source>
        <dbReference type="Proteomes" id="UP000075635"/>
    </source>
</evidence>
<reference evidence="3 4" key="1">
    <citation type="submission" date="2014-02" db="EMBL/GenBank/DDBJ databases">
        <title>The small core and large imbalanced accessory genome model reveals a collaborative survival strategy of Sorangium cellulosum strains in nature.</title>
        <authorList>
            <person name="Han K."/>
            <person name="Peng R."/>
            <person name="Blom J."/>
            <person name="Li Y.-Z."/>
        </authorList>
    </citation>
    <scope>NUCLEOTIDE SEQUENCE [LARGE SCALE GENOMIC DNA]</scope>
    <source>
        <strain evidence="3 4">So0011-07</strain>
    </source>
</reference>
<feature type="transmembrane region" description="Helical" evidence="2">
    <location>
        <begin position="32"/>
        <end position="55"/>
    </location>
</feature>
<accession>A0A150RX63</accession>
<keyword evidence="2" id="KW-1133">Transmembrane helix</keyword>
<dbReference type="AlphaFoldDB" id="A0A150RX63"/>
<feature type="compositionally biased region" description="Polar residues" evidence="1">
    <location>
        <begin position="73"/>
        <end position="88"/>
    </location>
</feature>
<keyword evidence="2" id="KW-0812">Transmembrane</keyword>
<dbReference type="Proteomes" id="UP000075635">
    <property type="component" value="Unassembled WGS sequence"/>
</dbReference>
<feature type="non-terminal residue" evidence="3">
    <location>
        <position position="1"/>
    </location>
</feature>
<gene>
    <name evidence="3" type="ORF">BE17_15445</name>
</gene>